<evidence type="ECO:0000256" key="2">
    <source>
        <dbReference type="SAM" id="Phobius"/>
    </source>
</evidence>
<evidence type="ECO:0000313" key="3">
    <source>
        <dbReference type="EMBL" id="SCC79101.1"/>
    </source>
</evidence>
<keyword evidence="2" id="KW-0472">Membrane</keyword>
<feature type="region of interest" description="Disordered" evidence="1">
    <location>
        <begin position="1"/>
        <end position="54"/>
    </location>
</feature>
<dbReference type="Proteomes" id="UP000242610">
    <property type="component" value="Unassembled WGS sequence"/>
</dbReference>
<feature type="transmembrane region" description="Helical" evidence="2">
    <location>
        <begin position="85"/>
        <end position="105"/>
    </location>
</feature>
<keyword evidence="2" id="KW-0812">Transmembrane</keyword>
<gene>
    <name evidence="3" type="ORF">GA0061077_0574</name>
</gene>
<protein>
    <submittedName>
        <fullName evidence="3">Uncharacterized protein</fullName>
    </submittedName>
</protein>
<dbReference type="AlphaFoldDB" id="A0A1C4H2L4"/>
<keyword evidence="2" id="KW-1133">Transmembrane helix</keyword>
<name>A0A1C4H2L4_9BIFI</name>
<sequence length="110" mass="12373">MRAGCSLGSVRTNPFPKRPCLAGGAARRAHRRGPLVHGQRTGHRRNRESDPETGGWDFTLYRDLTTFAAADQPTHITDWRTWNQAYLIIGLLMQALGYVITYRYATGVNN</sequence>
<evidence type="ECO:0000313" key="4">
    <source>
        <dbReference type="Proteomes" id="UP000242610"/>
    </source>
</evidence>
<evidence type="ECO:0000256" key="1">
    <source>
        <dbReference type="SAM" id="MobiDB-lite"/>
    </source>
</evidence>
<proteinExistence type="predicted"/>
<keyword evidence="4" id="KW-1185">Reference proteome</keyword>
<dbReference type="EMBL" id="FMBL01000001">
    <property type="protein sequence ID" value="SCC79101.1"/>
    <property type="molecule type" value="Genomic_DNA"/>
</dbReference>
<reference evidence="4" key="1">
    <citation type="submission" date="2016-08" db="EMBL/GenBank/DDBJ databases">
        <authorList>
            <person name="Varghese N."/>
            <person name="Submissions Spin"/>
        </authorList>
    </citation>
    <scope>NUCLEOTIDE SEQUENCE [LARGE SCALE GENOMIC DNA]</scope>
    <source>
        <strain evidence="4">R-52791</strain>
    </source>
</reference>
<feature type="compositionally biased region" description="Basic residues" evidence="1">
    <location>
        <begin position="27"/>
        <end position="46"/>
    </location>
</feature>
<accession>A0A1C4H2L4</accession>
<organism evidence="3 4">
    <name type="scientific">Bifidobacterium commune</name>
    <dbReference type="NCBI Taxonomy" id="1505727"/>
    <lineage>
        <taxon>Bacteria</taxon>
        <taxon>Bacillati</taxon>
        <taxon>Actinomycetota</taxon>
        <taxon>Actinomycetes</taxon>
        <taxon>Bifidobacteriales</taxon>
        <taxon>Bifidobacteriaceae</taxon>
        <taxon>Bifidobacterium</taxon>
    </lineage>
</organism>